<dbReference type="EMBL" id="GGFL01009154">
    <property type="protein sequence ID" value="MBW73332.1"/>
    <property type="molecule type" value="Transcribed_RNA"/>
</dbReference>
<evidence type="ECO:0000313" key="3">
    <source>
        <dbReference type="EMBL" id="MBW73332.1"/>
    </source>
</evidence>
<feature type="signal peptide" evidence="2">
    <location>
        <begin position="1"/>
        <end position="17"/>
    </location>
</feature>
<feature type="compositionally biased region" description="Basic residues" evidence="1">
    <location>
        <begin position="75"/>
        <end position="88"/>
    </location>
</feature>
<organism evidence="3">
    <name type="scientific">Anopheles darlingi</name>
    <name type="common">Mosquito</name>
    <dbReference type="NCBI Taxonomy" id="43151"/>
    <lineage>
        <taxon>Eukaryota</taxon>
        <taxon>Metazoa</taxon>
        <taxon>Ecdysozoa</taxon>
        <taxon>Arthropoda</taxon>
        <taxon>Hexapoda</taxon>
        <taxon>Insecta</taxon>
        <taxon>Pterygota</taxon>
        <taxon>Neoptera</taxon>
        <taxon>Endopterygota</taxon>
        <taxon>Diptera</taxon>
        <taxon>Nematocera</taxon>
        <taxon>Culicoidea</taxon>
        <taxon>Culicidae</taxon>
        <taxon>Anophelinae</taxon>
        <taxon>Anopheles</taxon>
    </lineage>
</organism>
<name>A0A2M4D6X9_ANODA</name>
<dbReference type="AlphaFoldDB" id="A0A2M4D6X9"/>
<keyword evidence="2" id="KW-0732">Signal</keyword>
<feature type="region of interest" description="Disordered" evidence="1">
    <location>
        <begin position="75"/>
        <end position="120"/>
    </location>
</feature>
<evidence type="ECO:0000256" key="2">
    <source>
        <dbReference type="SAM" id="SignalP"/>
    </source>
</evidence>
<evidence type="ECO:0000256" key="1">
    <source>
        <dbReference type="SAM" id="MobiDB-lite"/>
    </source>
</evidence>
<sequence>MFACVCVCMCMCVLSSTEEEEEEEERCTLCTSRYGYLCTVHCLTIFRPLFLAPRSSLPFFSDGRWFGSSSHLHLHSRHRSSRKLRKASPIRSGSSRAPWKTNRSRPRNQRKSSPFYRKTR</sequence>
<feature type="chain" id="PRO_5014682465" evidence="2">
    <location>
        <begin position="18"/>
        <end position="120"/>
    </location>
</feature>
<reference evidence="3" key="1">
    <citation type="submission" date="2018-01" db="EMBL/GenBank/DDBJ databases">
        <title>An insight into the sialome of Amazonian anophelines.</title>
        <authorList>
            <person name="Ribeiro J.M."/>
            <person name="Scarpassa V."/>
            <person name="Calvo E."/>
        </authorList>
    </citation>
    <scope>NUCLEOTIDE SEQUENCE</scope>
</reference>
<proteinExistence type="predicted"/>
<protein>
    <submittedName>
        <fullName evidence="3">Putative secreted protein</fullName>
    </submittedName>
</protein>
<accession>A0A2M4D6X9</accession>